<feature type="transmembrane region" description="Helical" evidence="8">
    <location>
        <begin position="366"/>
        <end position="388"/>
    </location>
</feature>
<evidence type="ECO:0000259" key="9">
    <source>
        <dbReference type="PROSITE" id="PS50850"/>
    </source>
</evidence>
<reference evidence="10 11" key="1">
    <citation type="journal article" date="2018" name="Plant J.">
        <title>Genome sequences of Chlorella sorokiniana UTEX 1602 and Micractinium conductrix SAG 241.80: implications to maltose excretion by a green alga.</title>
        <authorList>
            <person name="Arriola M.B."/>
            <person name="Velmurugan N."/>
            <person name="Zhang Y."/>
            <person name="Plunkett M.H."/>
            <person name="Hondzo H."/>
            <person name="Barney B.M."/>
        </authorList>
    </citation>
    <scope>NUCLEOTIDE SEQUENCE [LARGE SCALE GENOMIC DNA]</scope>
    <source>
        <strain evidence="11">UTEX 1602</strain>
    </source>
</reference>
<dbReference type="InterPro" id="IPR050814">
    <property type="entry name" value="Myo-inositol_Transporter"/>
</dbReference>
<dbReference type="AlphaFoldDB" id="A0A2P6TWP2"/>
<evidence type="ECO:0000256" key="3">
    <source>
        <dbReference type="ARBA" id="ARBA00022448"/>
    </source>
</evidence>
<dbReference type="PROSITE" id="PS00216">
    <property type="entry name" value="SUGAR_TRANSPORT_1"/>
    <property type="match status" value="1"/>
</dbReference>
<dbReference type="OrthoDB" id="6612291at2759"/>
<dbReference type="InterPro" id="IPR036259">
    <property type="entry name" value="MFS_trans_sf"/>
</dbReference>
<evidence type="ECO:0000256" key="1">
    <source>
        <dbReference type="ARBA" id="ARBA00004141"/>
    </source>
</evidence>
<feature type="transmembrane region" description="Helical" evidence="8">
    <location>
        <begin position="338"/>
        <end position="359"/>
    </location>
</feature>
<feature type="transmembrane region" description="Helical" evidence="8">
    <location>
        <begin position="76"/>
        <end position="98"/>
    </location>
</feature>
<keyword evidence="5 8" id="KW-1133">Transmembrane helix</keyword>
<comment type="similarity">
    <text evidence="2">Belongs to the major facilitator superfamily. Sugar transporter (TC 2.A.1.1) family.</text>
</comment>
<comment type="subcellular location">
    <subcellularLocation>
        <location evidence="1">Membrane</location>
        <topology evidence="1">Multi-pass membrane protein</topology>
    </subcellularLocation>
</comment>
<evidence type="ECO:0000256" key="5">
    <source>
        <dbReference type="ARBA" id="ARBA00022989"/>
    </source>
</evidence>
<keyword evidence="11" id="KW-1185">Reference proteome</keyword>
<evidence type="ECO:0000256" key="4">
    <source>
        <dbReference type="ARBA" id="ARBA00022692"/>
    </source>
</evidence>
<feature type="transmembrane region" description="Helical" evidence="8">
    <location>
        <begin position="302"/>
        <end position="326"/>
    </location>
</feature>
<evidence type="ECO:0000256" key="2">
    <source>
        <dbReference type="ARBA" id="ARBA00010992"/>
    </source>
</evidence>
<feature type="transmembrane region" description="Helical" evidence="8">
    <location>
        <begin position="104"/>
        <end position="121"/>
    </location>
</feature>
<name>A0A2P6TWP2_CHLSO</name>
<dbReference type="PROSITE" id="PS50850">
    <property type="entry name" value="MFS"/>
    <property type="match status" value="1"/>
</dbReference>
<feature type="transmembrane region" description="Helical" evidence="8">
    <location>
        <begin position="171"/>
        <end position="193"/>
    </location>
</feature>
<dbReference type="Proteomes" id="UP000239899">
    <property type="component" value="Unassembled WGS sequence"/>
</dbReference>
<dbReference type="InterPro" id="IPR005828">
    <property type="entry name" value="MFS_sugar_transport-like"/>
</dbReference>
<feature type="region of interest" description="Disordered" evidence="7">
    <location>
        <begin position="240"/>
        <end position="287"/>
    </location>
</feature>
<dbReference type="PANTHER" id="PTHR48020">
    <property type="entry name" value="PROTON MYO-INOSITOL COTRANSPORTER"/>
    <property type="match status" value="1"/>
</dbReference>
<evidence type="ECO:0000256" key="6">
    <source>
        <dbReference type="ARBA" id="ARBA00023136"/>
    </source>
</evidence>
<feature type="domain" description="Major facilitator superfamily (MFS) profile" evidence="9">
    <location>
        <begin position="10"/>
        <end position="488"/>
    </location>
</feature>
<proteinExistence type="inferred from homology"/>
<dbReference type="InterPro" id="IPR005829">
    <property type="entry name" value="Sugar_transporter_CS"/>
</dbReference>
<sequence length="504" mass="52297">MGYPALLWLSTAASLLGSVQFGYHLGVLNTCEAHVEVDIGSGEAGASLVSSLLIGAALGSLVAGRLADRLGPRVATILNNVPLLLGALGCMAATSLLGMLSGRFLAGLGAGAASVLVPRYVSEIAPIPIRGALGTLNQVCINVGIVAAYSIGAPYEDGMDTVGLLGHPVAWWRIMFATALGPALLQCAAMALCPESPAWLAREGRPSDAVRALRRLHGTAFRIQDYPKLQQAYIVLDGEEADGQGTPSATSPTGDALQQPLLDSEQGPSGVPDDSGNGSGSGQPEGAHLGWSALWEPKYRRVMILAAALPLAQQASGINTVIFYSSQVFEQAGLKSPILGSIAMGLANLGFTIVAAVLMDRAGRRALLLTSFGGMAACLAALSAFMLLPTPEALEGPFSLAAILAYIIFFALGAGPIPWLYMPEVLPVEILGVAQAFCTCLNWTSNLLVSATFPMLLAALGIAGSYCVYAVLNALAALFLAKRMVETKQQPVERIRALLMGEGN</sequence>
<dbReference type="EMBL" id="LHPG02000005">
    <property type="protein sequence ID" value="PRW58467.1"/>
    <property type="molecule type" value="Genomic_DNA"/>
</dbReference>
<evidence type="ECO:0000313" key="11">
    <source>
        <dbReference type="Proteomes" id="UP000239899"/>
    </source>
</evidence>
<dbReference type="InterPro" id="IPR020846">
    <property type="entry name" value="MFS_dom"/>
</dbReference>
<comment type="caution">
    <text evidence="10">The sequence shown here is derived from an EMBL/GenBank/DDBJ whole genome shotgun (WGS) entry which is preliminary data.</text>
</comment>
<keyword evidence="6 8" id="KW-0472">Membrane</keyword>
<feature type="transmembrane region" description="Helical" evidence="8">
    <location>
        <begin position="400"/>
        <end position="421"/>
    </location>
</feature>
<dbReference type="Pfam" id="PF00083">
    <property type="entry name" value="Sugar_tr"/>
    <property type="match status" value="2"/>
</dbReference>
<feature type="transmembrane region" description="Helical" evidence="8">
    <location>
        <begin position="45"/>
        <end position="64"/>
    </location>
</feature>
<feature type="transmembrane region" description="Helical" evidence="8">
    <location>
        <begin position="133"/>
        <end position="151"/>
    </location>
</feature>
<organism evidence="10 11">
    <name type="scientific">Chlorella sorokiniana</name>
    <name type="common">Freshwater green alga</name>
    <dbReference type="NCBI Taxonomy" id="3076"/>
    <lineage>
        <taxon>Eukaryota</taxon>
        <taxon>Viridiplantae</taxon>
        <taxon>Chlorophyta</taxon>
        <taxon>core chlorophytes</taxon>
        <taxon>Trebouxiophyceae</taxon>
        <taxon>Chlorellales</taxon>
        <taxon>Chlorellaceae</taxon>
        <taxon>Chlorella clade</taxon>
        <taxon>Chlorella</taxon>
    </lineage>
</organism>
<dbReference type="SUPFAM" id="SSF103473">
    <property type="entry name" value="MFS general substrate transporter"/>
    <property type="match status" value="1"/>
</dbReference>
<protein>
    <submittedName>
        <fullName evidence="10">Plastidic glucose transporter</fullName>
    </submittedName>
</protein>
<evidence type="ECO:0000313" key="10">
    <source>
        <dbReference type="EMBL" id="PRW58467.1"/>
    </source>
</evidence>
<feature type="transmembrane region" description="Helical" evidence="8">
    <location>
        <begin position="428"/>
        <end position="449"/>
    </location>
</feature>
<dbReference type="GO" id="GO:0016020">
    <property type="term" value="C:membrane"/>
    <property type="evidence" value="ECO:0007669"/>
    <property type="project" value="UniProtKB-SubCell"/>
</dbReference>
<evidence type="ECO:0000256" key="8">
    <source>
        <dbReference type="SAM" id="Phobius"/>
    </source>
</evidence>
<accession>A0A2P6TWP2</accession>
<evidence type="ECO:0000256" key="7">
    <source>
        <dbReference type="SAM" id="MobiDB-lite"/>
    </source>
</evidence>
<dbReference type="GO" id="GO:0022857">
    <property type="term" value="F:transmembrane transporter activity"/>
    <property type="evidence" value="ECO:0007669"/>
    <property type="project" value="InterPro"/>
</dbReference>
<feature type="transmembrane region" description="Helical" evidence="8">
    <location>
        <begin position="455"/>
        <end position="481"/>
    </location>
</feature>
<dbReference type="PROSITE" id="PS00217">
    <property type="entry name" value="SUGAR_TRANSPORT_2"/>
    <property type="match status" value="1"/>
</dbReference>
<dbReference type="CDD" id="cd17315">
    <property type="entry name" value="MFS_GLUT_like"/>
    <property type="match status" value="1"/>
</dbReference>
<keyword evidence="10" id="KW-0762">Sugar transport</keyword>
<gene>
    <name evidence="10" type="ORF">C2E21_2863</name>
</gene>
<dbReference type="PANTHER" id="PTHR48020:SF12">
    <property type="entry name" value="PROTON MYO-INOSITOL COTRANSPORTER"/>
    <property type="match status" value="1"/>
</dbReference>
<keyword evidence="3" id="KW-0813">Transport</keyword>
<dbReference type="InterPro" id="IPR003663">
    <property type="entry name" value="Sugar/inositol_transpt"/>
</dbReference>
<dbReference type="PRINTS" id="PR00171">
    <property type="entry name" value="SUGRTRNSPORT"/>
</dbReference>
<dbReference type="Gene3D" id="1.20.1250.20">
    <property type="entry name" value="MFS general substrate transporter like domains"/>
    <property type="match status" value="2"/>
</dbReference>
<keyword evidence="4 8" id="KW-0812">Transmembrane</keyword>